<sequence length="628" mass="75074">MPLVMSKAEWARIMKWTDPNKENPEVVRQREYVRRLDTISKEMTRDWPNSLENMNKRNEELRRARLEIAEQTNAKFYKRYVRRQREQQQRLMHSARDIIFKNKDAPKLLLSAVIETTIQKERSEQLKFRVERKREEVEQKRKDDDEVIRRAADWHALQAEKRRQRFLVNKQHQKEILDQAHEVSERKRIEYETELNYQKKDNMEADKQMAAIAEFEANFKAEEKARIWSDMKRSKEEADARHEEVAARDRLDDKLQEVLMRSRARTEDKRRRTEKEVKDEKLRILEKISQRLESGDAAREDAERAAREKAIAEKEAVAEARLLAQKRKQEEFVRVRRESRAQFLAQQEQKQHEFNTRRQWEIMNRFKNAELYEDFQEQLRKEKERKIKEFREETLRLWKERADREARERAETRYFYGELAMQKLRDADNKLLPASCWRRLRSKERADREARERAETRYFYGELAMQKLRDADNKLLTHAAGLLEEAKRHNRPDLAIRKGIDRYCKLYRLYPMPELPKSMQEHFGSYAPWDGSAPDAGYQEPPPPPPDRGPDAPDEPEEAPPPEEKRDGMQPVDKAGPSKPLETAEESVEDYKRASRANGLQRRDAQPDLKLPRIVPCQTPGCDCDLKK</sequence>
<reference evidence="1 2" key="1">
    <citation type="journal article" date="2022" name="Genome Biol. Evol.">
        <title>The Spruce Budworm Genome: Reconstructing the Evolutionary History of Antifreeze Proteins.</title>
        <authorList>
            <person name="Beliveau C."/>
            <person name="Gagne P."/>
            <person name="Picq S."/>
            <person name="Vernygora O."/>
            <person name="Keeling C.I."/>
            <person name="Pinkney K."/>
            <person name="Doucet D."/>
            <person name="Wen F."/>
            <person name="Johnston J.S."/>
            <person name="Maaroufi H."/>
            <person name="Boyle B."/>
            <person name="Laroche J."/>
            <person name="Dewar K."/>
            <person name="Juretic N."/>
            <person name="Blackburn G."/>
            <person name="Nisole A."/>
            <person name="Brunet B."/>
            <person name="Brandao M."/>
            <person name="Lumley L."/>
            <person name="Duan J."/>
            <person name="Quan G."/>
            <person name="Lucarotti C.J."/>
            <person name="Roe A.D."/>
            <person name="Sperling F.A.H."/>
            <person name="Levesque R.C."/>
            <person name="Cusson M."/>
        </authorList>
    </citation>
    <scope>NUCLEOTIDE SEQUENCE [LARGE SCALE GENOMIC DNA]</scope>
    <source>
        <strain evidence="1">Glfc:IPQL:Cfum</strain>
    </source>
</reference>
<organism evidence="1 2">
    <name type="scientific">Choristoneura fumiferana</name>
    <name type="common">Spruce budworm moth</name>
    <name type="synonym">Archips fumiferana</name>
    <dbReference type="NCBI Taxonomy" id="7141"/>
    <lineage>
        <taxon>Eukaryota</taxon>
        <taxon>Metazoa</taxon>
        <taxon>Ecdysozoa</taxon>
        <taxon>Arthropoda</taxon>
        <taxon>Hexapoda</taxon>
        <taxon>Insecta</taxon>
        <taxon>Pterygota</taxon>
        <taxon>Neoptera</taxon>
        <taxon>Endopterygota</taxon>
        <taxon>Lepidoptera</taxon>
        <taxon>Glossata</taxon>
        <taxon>Ditrysia</taxon>
        <taxon>Tortricoidea</taxon>
        <taxon>Tortricidae</taxon>
        <taxon>Tortricinae</taxon>
        <taxon>Choristoneura</taxon>
    </lineage>
</organism>
<comment type="caution">
    <text evidence="1">The sequence shown here is derived from an EMBL/GenBank/DDBJ whole genome shotgun (WGS) entry which is preliminary data.</text>
</comment>
<name>A0ACC0KTC8_CHOFU</name>
<gene>
    <name evidence="1" type="ORF">MSG28_013426</name>
</gene>
<dbReference type="EMBL" id="CM046123">
    <property type="protein sequence ID" value="KAI8439732.1"/>
    <property type="molecule type" value="Genomic_DNA"/>
</dbReference>
<accession>A0ACC0KTC8</accession>
<evidence type="ECO:0000313" key="1">
    <source>
        <dbReference type="EMBL" id="KAI8439732.1"/>
    </source>
</evidence>
<protein>
    <submittedName>
        <fullName evidence="1">Uncharacterized protein</fullName>
    </submittedName>
</protein>
<keyword evidence="2" id="KW-1185">Reference proteome</keyword>
<evidence type="ECO:0000313" key="2">
    <source>
        <dbReference type="Proteomes" id="UP001064048"/>
    </source>
</evidence>
<dbReference type="Proteomes" id="UP001064048">
    <property type="component" value="Chromosome 23"/>
</dbReference>
<proteinExistence type="predicted"/>